<keyword evidence="2" id="KW-1185">Reference proteome</keyword>
<accession>A0ABU6Q9L2</accession>
<gene>
    <name evidence="1" type="ORF">PIB30_021344</name>
</gene>
<comment type="caution">
    <text evidence="1">The sequence shown here is derived from an EMBL/GenBank/DDBJ whole genome shotgun (WGS) entry which is preliminary data.</text>
</comment>
<organism evidence="1 2">
    <name type="scientific">Stylosanthes scabra</name>
    <dbReference type="NCBI Taxonomy" id="79078"/>
    <lineage>
        <taxon>Eukaryota</taxon>
        <taxon>Viridiplantae</taxon>
        <taxon>Streptophyta</taxon>
        <taxon>Embryophyta</taxon>
        <taxon>Tracheophyta</taxon>
        <taxon>Spermatophyta</taxon>
        <taxon>Magnoliopsida</taxon>
        <taxon>eudicotyledons</taxon>
        <taxon>Gunneridae</taxon>
        <taxon>Pentapetalae</taxon>
        <taxon>rosids</taxon>
        <taxon>fabids</taxon>
        <taxon>Fabales</taxon>
        <taxon>Fabaceae</taxon>
        <taxon>Papilionoideae</taxon>
        <taxon>50 kb inversion clade</taxon>
        <taxon>dalbergioids sensu lato</taxon>
        <taxon>Dalbergieae</taxon>
        <taxon>Pterocarpus clade</taxon>
        <taxon>Stylosanthes</taxon>
    </lineage>
</organism>
<dbReference type="Proteomes" id="UP001341840">
    <property type="component" value="Unassembled WGS sequence"/>
</dbReference>
<sequence>MHHIRGYPTRSHSVGLGCQRVGLGAERSGLACGVATASRRLSFINASSRLGLTNPPSPQWQHQSQPSLSVEAVAALAYHRLAVPASVEASPPHMSNLSPPSPVKAVVPVCRD</sequence>
<evidence type="ECO:0000313" key="2">
    <source>
        <dbReference type="Proteomes" id="UP001341840"/>
    </source>
</evidence>
<evidence type="ECO:0000313" key="1">
    <source>
        <dbReference type="EMBL" id="MED6108208.1"/>
    </source>
</evidence>
<protein>
    <submittedName>
        <fullName evidence="1">Uncharacterized protein</fullName>
    </submittedName>
</protein>
<proteinExistence type="predicted"/>
<dbReference type="EMBL" id="JASCZI010000070">
    <property type="protein sequence ID" value="MED6108208.1"/>
    <property type="molecule type" value="Genomic_DNA"/>
</dbReference>
<name>A0ABU6Q9L2_9FABA</name>
<reference evidence="1 2" key="1">
    <citation type="journal article" date="2023" name="Plants (Basel)">
        <title>Bridging the Gap: Combining Genomics and Transcriptomics Approaches to Understand Stylosanthes scabra, an Orphan Legume from the Brazilian Caatinga.</title>
        <authorList>
            <person name="Ferreira-Neto J.R.C."/>
            <person name="da Silva M.D."/>
            <person name="Binneck E."/>
            <person name="de Melo N.F."/>
            <person name="da Silva R.H."/>
            <person name="de Melo A.L.T.M."/>
            <person name="Pandolfi V."/>
            <person name="Bustamante F.O."/>
            <person name="Brasileiro-Vidal A.C."/>
            <person name="Benko-Iseppon A.M."/>
        </authorList>
    </citation>
    <scope>NUCLEOTIDE SEQUENCE [LARGE SCALE GENOMIC DNA]</scope>
    <source>
        <tissue evidence="1">Leaves</tissue>
    </source>
</reference>